<feature type="signal peptide" evidence="4">
    <location>
        <begin position="1"/>
        <end position="18"/>
    </location>
</feature>
<keyword evidence="7" id="KW-1185">Reference proteome</keyword>
<keyword evidence="1 4" id="KW-0732">Signal</keyword>
<feature type="domain" description="Pectinesterase inhibitor" evidence="5">
    <location>
        <begin position="24"/>
        <end position="114"/>
    </location>
</feature>
<dbReference type="InterPro" id="IPR035513">
    <property type="entry name" value="Invertase/methylesterase_inhib"/>
</dbReference>
<reference evidence="6" key="1">
    <citation type="journal article" date="2018" name="DNA Res.">
        <title>Multiple hybrid de novo genome assembly of finger millet, an orphan allotetraploid crop.</title>
        <authorList>
            <person name="Hatakeyama M."/>
            <person name="Aluri S."/>
            <person name="Balachadran M.T."/>
            <person name="Sivarajan S.R."/>
            <person name="Patrignani A."/>
            <person name="Gruter S."/>
            <person name="Poveda L."/>
            <person name="Shimizu-Inatsugi R."/>
            <person name="Baeten J."/>
            <person name="Francoijs K.J."/>
            <person name="Nataraja K.N."/>
            <person name="Reddy Y.A.N."/>
            <person name="Phadnis S."/>
            <person name="Ravikumar R.L."/>
            <person name="Schlapbach R."/>
            <person name="Sreeman S.M."/>
            <person name="Shimizu K.K."/>
        </authorList>
    </citation>
    <scope>NUCLEOTIDE SEQUENCE</scope>
</reference>
<gene>
    <name evidence="6" type="primary">gb01381</name>
    <name evidence="6" type="ORF">PR202_gb01381</name>
</gene>
<dbReference type="SUPFAM" id="SSF101148">
    <property type="entry name" value="Plant invertase/pectin methylesterase inhibitor"/>
    <property type="match status" value="1"/>
</dbReference>
<dbReference type="Gene3D" id="1.20.140.40">
    <property type="entry name" value="Invertase/pectin methylesterase inhibitor family protein"/>
    <property type="match status" value="1"/>
</dbReference>
<dbReference type="GO" id="GO:0004857">
    <property type="term" value="F:enzyme inhibitor activity"/>
    <property type="evidence" value="ECO:0007669"/>
    <property type="project" value="InterPro"/>
</dbReference>
<evidence type="ECO:0000313" key="7">
    <source>
        <dbReference type="Proteomes" id="UP001054889"/>
    </source>
</evidence>
<evidence type="ECO:0000256" key="2">
    <source>
        <dbReference type="ARBA" id="ARBA00023157"/>
    </source>
</evidence>
<dbReference type="Proteomes" id="UP001054889">
    <property type="component" value="Unassembled WGS sequence"/>
</dbReference>
<accession>A0AAV5DVZ2</accession>
<proteinExistence type="inferred from homology"/>
<dbReference type="PANTHER" id="PTHR35357">
    <property type="entry name" value="OS02G0537100 PROTEIN"/>
    <property type="match status" value="1"/>
</dbReference>
<keyword evidence="2" id="KW-1015">Disulfide bond</keyword>
<dbReference type="AlphaFoldDB" id="A0AAV5DVZ2"/>
<protein>
    <recommendedName>
        <fullName evidence="5">Pectinesterase inhibitor domain-containing protein</fullName>
    </recommendedName>
</protein>
<dbReference type="EMBL" id="BQKI01000071">
    <property type="protein sequence ID" value="GJN14540.1"/>
    <property type="molecule type" value="Genomic_DNA"/>
</dbReference>
<comment type="caution">
    <text evidence="6">The sequence shown here is derived from an EMBL/GenBank/DDBJ whole genome shotgun (WGS) entry which is preliminary data.</text>
</comment>
<dbReference type="PANTHER" id="PTHR35357:SF8">
    <property type="entry name" value="OS01G0111000 PROTEIN"/>
    <property type="match status" value="1"/>
</dbReference>
<evidence type="ECO:0000259" key="5">
    <source>
        <dbReference type="Pfam" id="PF04043"/>
    </source>
</evidence>
<feature type="chain" id="PRO_5043910228" description="Pectinesterase inhibitor domain-containing protein" evidence="4">
    <location>
        <begin position="19"/>
        <end position="171"/>
    </location>
</feature>
<dbReference type="InterPro" id="IPR006501">
    <property type="entry name" value="Pectinesterase_inhib_dom"/>
</dbReference>
<evidence type="ECO:0000256" key="3">
    <source>
        <dbReference type="ARBA" id="ARBA00038471"/>
    </source>
</evidence>
<evidence type="ECO:0000313" key="6">
    <source>
        <dbReference type="EMBL" id="GJN14540.1"/>
    </source>
</evidence>
<comment type="similarity">
    <text evidence="3">Belongs to the PMEI family.</text>
</comment>
<dbReference type="NCBIfam" id="TIGR01614">
    <property type="entry name" value="PME_inhib"/>
    <property type="match status" value="1"/>
</dbReference>
<organism evidence="6 7">
    <name type="scientific">Eleusine coracana subsp. coracana</name>
    <dbReference type="NCBI Taxonomy" id="191504"/>
    <lineage>
        <taxon>Eukaryota</taxon>
        <taxon>Viridiplantae</taxon>
        <taxon>Streptophyta</taxon>
        <taxon>Embryophyta</taxon>
        <taxon>Tracheophyta</taxon>
        <taxon>Spermatophyta</taxon>
        <taxon>Magnoliopsida</taxon>
        <taxon>Liliopsida</taxon>
        <taxon>Poales</taxon>
        <taxon>Poaceae</taxon>
        <taxon>PACMAD clade</taxon>
        <taxon>Chloridoideae</taxon>
        <taxon>Cynodonteae</taxon>
        <taxon>Eleusininae</taxon>
        <taxon>Eleusine</taxon>
    </lineage>
</organism>
<name>A0AAV5DVZ2_ELECO</name>
<sequence>MQPVAVLLLAIAIAPALAGGTSTIINETCAKLPNYYLPRSYCTSVLSNDATAVAAPDVRALAVAATNITARKAASTLSAISYLIDDLSDCRRYYREMVESLAGVLEDYRAGRFHHAAKAMVDKVSVVPLMGCDIQLFQGLAGKNPFSQENADNDEMARLASDIANLVAGNI</sequence>
<dbReference type="Pfam" id="PF04043">
    <property type="entry name" value="PMEI"/>
    <property type="match status" value="1"/>
</dbReference>
<reference evidence="6" key="2">
    <citation type="submission" date="2021-12" db="EMBL/GenBank/DDBJ databases">
        <title>Resequencing data analysis of finger millet.</title>
        <authorList>
            <person name="Hatakeyama M."/>
            <person name="Aluri S."/>
            <person name="Balachadran M.T."/>
            <person name="Sivarajan S.R."/>
            <person name="Poveda L."/>
            <person name="Shimizu-Inatsugi R."/>
            <person name="Schlapbach R."/>
            <person name="Sreeman S.M."/>
            <person name="Shimizu K.K."/>
        </authorList>
    </citation>
    <scope>NUCLEOTIDE SEQUENCE</scope>
</reference>
<evidence type="ECO:0000256" key="4">
    <source>
        <dbReference type="SAM" id="SignalP"/>
    </source>
</evidence>
<evidence type="ECO:0000256" key="1">
    <source>
        <dbReference type="ARBA" id="ARBA00022729"/>
    </source>
</evidence>